<reference evidence="1" key="1">
    <citation type="submission" date="2019-10" db="EMBL/GenBank/DDBJ databases">
        <title>Draft genome sequece of Microseira wollei NIES-4236.</title>
        <authorList>
            <person name="Yamaguchi H."/>
            <person name="Suzuki S."/>
            <person name="Kawachi M."/>
        </authorList>
    </citation>
    <scope>NUCLEOTIDE SEQUENCE</scope>
    <source>
        <strain evidence="1">NIES-4236</strain>
    </source>
</reference>
<dbReference type="Proteomes" id="UP001050975">
    <property type="component" value="Unassembled WGS sequence"/>
</dbReference>
<comment type="caution">
    <text evidence="1">The sequence shown here is derived from an EMBL/GenBank/DDBJ whole genome shotgun (WGS) entry which is preliminary data.</text>
</comment>
<dbReference type="AlphaFoldDB" id="A0AAV3WJR7"/>
<sequence length="64" mass="7252">MRDAQLAGVKQLDEEGIKRLKDKTQAGYIKFGALGKAFQSQFRTIVLIDEIDKADIEFPKELLL</sequence>
<dbReference type="RefSeq" id="WP_226586330.1">
    <property type="nucleotide sequence ID" value="NZ_BLAY01000092.1"/>
</dbReference>
<dbReference type="InterPro" id="IPR027417">
    <property type="entry name" value="P-loop_NTPase"/>
</dbReference>
<accession>A0AAV3WJR7</accession>
<name>A0AAV3WJR7_9CYAN</name>
<evidence type="ECO:0000313" key="2">
    <source>
        <dbReference type="Proteomes" id="UP001050975"/>
    </source>
</evidence>
<dbReference type="Gene3D" id="3.40.50.300">
    <property type="entry name" value="P-loop containing nucleotide triphosphate hydrolases"/>
    <property type="match status" value="1"/>
</dbReference>
<keyword evidence="2" id="KW-1185">Reference proteome</keyword>
<gene>
    <name evidence="1" type="ORF">MiSe_52880</name>
</gene>
<organism evidence="1 2">
    <name type="scientific">Microseira wollei NIES-4236</name>
    <dbReference type="NCBI Taxonomy" id="2530354"/>
    <lineage>
        <taxon>Bacteria</taxon>
        <taxon>Bacillati</taxon>
        <taxon>Cyanobacteriota</taxon>
        <taxon>Cyanophyceae</taxon>
        <taxon>Oscillatoriophycideae</taxon>
        <taxon>Aerosakkonematales</taxon>
        <taxon>Aerosakkonemataceae</taxon>
        <taxon>Microseira</taxon>
    </lineage>
</organism>
<evidence type="ECO:0000313" key="1">
    <source>
        <dbReference type="EMBL" id="GET40479.1"/>
    </source>
</evidence>
<dbReference type="EMBL" id="BLAY01000092">
    <property type="protein sequence ID" value="GET40479.1"/>
    <property type="molecule type" value="Genomic_DNA"/>
</dbReference>
<proteinExistence type="predicted"/>
<protein>
    <submittedName>
        <fullName evidence="1">ATPase</fullName>
    </submittedName>
</protein>